<keyword evidence="3 5" id="KW-1133">Transmembrane helix</keyword>
<feature type="domain" description="Amino acid permease/ SLC12A" evidence="6">
    <location>
        <begin position="20"/>
        <end position="453"/>
    </location>
</feature>
<evidence type="ECO:0000259" key="6">
    <source>
        <dbReference type="Pfam" id="PF00324"/>
    </source>
</evidence>
<comment type="subcellular location">
    <subcellularLocation>
        <location evidence="1">Membrane</location>
        <topology evidence="1">Multi-pass membrane protein</topology>
    </subcellularLocation>
</comment>
<dbReference type="Proteomes" id="UP000036196">
    <property type="component" value="Unassembled WGS sequence"/>
</dbReference>
<evidence type="ECO:0000313" key="7">
    <source>
        <dbReference type="EMBL" id="KMK06285.1"/>
    </source>
</evidence>
<feature type="transmembrane region" description="Helical" evidence="5">
    <location>
        <begin position="339"/>
        <end position="358"/>
    </location>
</feature>
<evidence type="ECO:0000313" key="8">
    <source>
        <dbReference type="Proteomes" id="UP000036196"/>
    </source>
</evidence>
<evidence type="ECO:0000256" key="3">
    <source>
        <dbReference type="ARBA" id="ARBA00022989"/>
    </source>
</evidence>
<proteinExistence type="predicted"/>
<dbReference type="AlphaFoldDB" id="A0A0J5KII3"/>
<feature type="transmembrane region" description="Helical" evidence="5">
    <location>
        <begin position="234"/>
        <end position="253"/>
    </location>
</feature>
<protein>
    <submittedName>
        <fullName evidence="7">Amino acid permease</fullName>
    </submittedName>
</protein>
<dbReference type="Gene3D" id="1.20.1740.10">
    <property type="entry name" value="Amino acid/polyamine transporter I"/>
    <property type="match status" value="1"/>
</dbReference>
<feature type="transmembrane region" description="Helical" evidence="5">
    <location>
        <begin position="158"/>
        <end position="178"/>
    </location>
</feature>
<dbReference type="Pfam" id="PF00324">
    <property type="entry name" value="AA_permease"/>
    <property type="match status" value="1"/>
</dbReference>
<dbReference type="InterPro" id="IPR004841">
    <property type="entry name" value="AA-permease/SLC12A_dom"/>
</dbReference>
<comment type="caution">
    <text evidence="7">The sequence shown here is derived from an EMBL/GenBank/DDBJ whole genome shotgun (WGS) entry which is preliminary data.</text>
</comment>
<name>A0A0J5KII3_PLUGE</name>
<dbReference type="PATRIC" id="fig|61647.15.peg.4594"/>
<feature type="transmembrane region" description="Helical" evidence="5">
    <location>
        <begin position="435"/>
        <end position="456"/>
    </location>
</feature>
<feature type="transmembrane region" description="Helical" evidence="5">
    <location>
        <begin position="411"/>
        <end position="429"/>
    </location>
</feature>
<evidence type="ECO:0000256" key="1">
    <source>
        <dbReference type="ARBA" id="ARBA00004141"/>
    </source>
</evidence>
<reference evidence="7 8" key="1">
    <citation type="submission" date="2015-05" db="EMBL/GenBank/DDBJ databases">
        <title>Genome sequences of Pluralibacter gergoviae.</title>
        <authorList>
            <person name="Greninger A.L."/>
            <person name="Miller S."/>
        </authorList>
    </citation>
    <scope>NUCLEOTIDE SEQUENCE [LARGE SCALE GENOMIC DNA]</scope>
    <source>
        <strain evidence="7 8">JS81F13</strain>
    </source>
</reference>
<feature type="transmembrane region" description="Helical" evidence="5">
    <location>
        <begin position="282"/>
        <end position="304"/>
    </location>
</feature>
<accession>A0A0J5KII3</accession>
<feature type="transmembrane region" description="Helical" evidence="5">
    <location>
        <begin position="129"/>
        <end position="146"/>
    </location>
</feature>
<dbReference type="GO" id="GO:0022857">
    <property type="term" value="F:transmembrane transporter activity"/>
    <property type="evidence" value="ECO:0007669"/>
    <property type="project" value="InterPro"/>
</dbReference>
<organism evidence="7 8">
    <name type="scientific">Pluralibacter gergoviae</name>
    <name type="common">Enterobacter gergoviae</name>
    <dbReference type="NCBI Taxonomy" id="61647"/>
    <lineage>
        <taxon>Bacteria</taxon>
        <taxon>Pseudomonadati</taxon>
        <taxon>Pseudomonadota</taxon>
        <taxon>Gammaproteobacteria</taxon>
        <taxon>Enterobacterales</taxon>
        <taxon>Enterobacteriaceae</taxon>
        <taxon>Pluralibacter</taxon>
    </lineage>
</organism>
<evidence type="ECO:0000256" key="5">
    <source>
        <dbReference type="SAM" id="Phobius"/>
    </source>
</evidence>
<dbReference type="InterPro" id="IPR050367">
    <property type="entry name" value="APC_superfamily"/>
</dbReference>
<evidence type="ECO:0000256" key="4">
    <source>
        <dbReference type="ARBA" id="ARBA00023136"/>
    </source>
</evidence>
<dbReference type="PIRSF" id="PIRSF006060">
    <property type="entry name" value="AA_transporter"/>
    <property type="match status" value="1"/>
</dbReference>
<dbReference type="GO" id="GO:0005886">
    <property type="term" value="C:plasma membrane"/>
    <property type="evidence" value="ECO:0007669"/>
    <property type="project" value="UniProtKB-SubCell"/>
</dbReference>
<dbReference type="PANTHER" id="PTHR42770">
    <property type="entry name" value="AMINO ACID TRANSPORTER-RELATED"/>
    <property type="match status" value="1"/>
</dbReference>
<feature type="transmembrane region" description="Helical" evidence="5">
    <location>
        <begin position="373"/>
        <end position="399"/>
    </location>
</feature>
<feature type="transmembrane region" description="Helical" evidence="5">
    <location>
        <begin position="198"/>
        <end position="222"/>
    </location>
</feature>
<keyword evidence="2 5" id="KW-0812">Transmembrane</keyword>
<sequence>MSHASNKKRSLKLWEALALSLGMVGPTLAMSGNAQGLIDSVGKALPIVFVLGLIGVALIAYGFIRLTRFYNHAGSAYGLVGKTVGPRAGFFSGFAIMGTYLFFSIGTLAALGAFTNAFLAALFPSSGFQIPWIITATVGVIFSWILNSRDGKTVARVLMVIEGLGIVLMLVLAAVIVVHQPATGAEHASLFSLNGVSFQAVMAGVVAAFLSWAGFEACATLGEETENPKRNIPLALLGSILLTGVLFVGMMYVQTLGFGLSESGLNAFKNSANSLGTLSQTYVGTAFTLAMLFTAMMSAFAANLSAAATSSRLLFALARDGFGPACFAKMSDKNHQPRNALTLILILSLLVDVVAWLSGKPAMGTGNSAIDAYFYFAIIGSVCLMVAYLMIEIGVINFIARMGQNIPKWELIMPALGIVIMVMSLYFNVAGQEELFSPALVAFYWCIAGLITIISAPKLVRNIGLSLASEFATPGDKVATRTVQKEWI</sequence>
<dbReference type="EMBL" id="LDZF01000058">
    <property type="protein sequence ID" value="KMK06285.1"/>
    <property type="molecule type" value="Genomic_DNA"/>
</dbReference>
<evidence type="ECO:0000256" key="2">
    <source>
        <dbReference type="ARBA" id="ARBA00022692"/>
    </source>
</evidence>
<dbReference type="PANTHER" id="PTHR42770:SF16">
    <property type="entry name" value="AMINO ACID PERMEASE"/>
    <property type="match status" value="1"/>
</dbReference>
<feature type="transmembrane region" description="Helical" evidence="5">
    <location>
        <begin position="44"/>
        <end position="64"/>
    </location>
</feature>
<gene>
    <name evidence="7" type="ORF">ABW06_25440</name>
</gene>
<keyword evidence="4 5" id="KW-0472">Membrane</keyword>
<keyword evidence="8" id="KW-1185">Reference proteome</keyword>
<dbReference type="RefSeq" id="WP_004181698.1">
    <property type="nucleotide sequence ID" value="NZ_CP014778.1"/>
</dbReference>